<dbReference type="OrthoDB" id="3213671at2759"/>
<proteinExistence type="predicted"/>
<comment type="caution">
    <text evidence="2">The sequence shown here is derived from an EMBL/GenBank/DDBJ whole genome shotgun (WGS) entry which is preliminary data.</text>
</comment>
<sequence length="237" mass="26546">MLRVSDFSRRQERWQRSRSDLRAFDIRVDDVDEAAFFRYRELSAPALAPAPEGIWTSEFGTGWRNPPVLPLLAGLHVSPFRTAPNRRRSCARPVSRAGPPKPCTTRRWSSCSSIAETPGWASTAPAHPSGRRSVCADGRHDHPGRRIFRGITVLGSAPYFYKVPATQELVDVVAYAEYPARETVVQRFTPPVPDYYWMNGRRPLTSCSIHCREAQLRVGGKFATGWARGGIAPISPR</sequence>
<dbReference type="InParanoid" id="A0A401H4X4"/>
<dbReference type="EMBL" id="BFAD01000016">
    <property type="protein sequence ID" value="GBE89429.1"/>
    <property type="molecule type" value="Genomic_DNA"/>
</dbReference>
<protein>
    <submittedName>
        <fullName evidence="2">Uncharacterized protein</fullName>
    </submittedName>
</protein>
<evidence type="ECO:0000313" key="3">
    <source>
        <dbReference type="Proteomes" id="UP000287166"/>
    </source>
</evidence>
<name>A0A401H4X4_9APHY</name>
<keyword evidence="3" id="KW-1185">Reference proteome</keyword>
<gene>
    <name evidence="2" type="ORF">SCP_1600910</name>
</gene>
<feature type="region of interest" description="Disordered" evidence="1">
    <location>
        <begin position="119"/>
        <end position="138"/>
    </location>
</feature>
<reference evidence="2 3" key="1">
    <citation type="journal article" date="2018" name="Sci. Rep.">
        <title>Genome sequence of the cauliflower mushroom Sparassis crispa (Hanabiratake) and its association with beneficial usage.</title>
        <authorList>
            <person name="Kiyama R."/>
            <person name="Furutani Y."/>
            <person name="Kawaguchi K."/>
            <person name="Nakanishi T."/>
        </authorList>
    </citation>
    <scope>NUCLEOTIDE SEQUENCE [LARGE SCALE GENOMIC DNA]</scope>
</reference>
<evidence type="ECO:0000256" key="1">
    <source>
        <dbReference type="SAM" id="MobiDB-lite"/>
    </source>
</evidence>
<organism evidence="2 3">
    <name type="scientific">Sparassis crispa</name>
    <dbReference type="NCBI Taxonomy" id="139825"/>
    <lineage>
        <taxon>Eukaryota</taxon>
        <taxon>Fungi</taxon>
        <taxon>Dikarya</taxon>
        <taxon>Basidiomycota</taxon>
        <taxon>Agaricomycotina</taxon>
        <taxon>Agaricomycetes</taxon>
        <taxon>Polyporales</taxon>
        <taxon>Sparassidaceae</taxon>
        <taxon>Sparassis</taxon>
    </lineage>
</organism>
<dbReference type="GeneID" id="38786346"/>
<dbReference type="Proteomes" id="UP000287166">
    <property type="component" value="Unassembled WGS sequence"/>
</dbReference>
<dbReference type="AlphaFoldDB" id="A0A401H4X4"/>
<evidence type="ECO:0000313" key="2">
    <source>
        <dbReference type="EMBL" id="GBE89429.1"/>
    </source>
</evidence>
<accession>A0A401H4X4</accession>
<dbReference type="RefSeq" id="XP_027620342.1">
    <property type="nucleotide sequence ID" value="XM_027764541.1"/>
</dbReference>